<gene>
    <name evidence="3" type="ORF">B0T17DRAFT_106016</name>
</gene>
<keyword evidence="4" id="KW-1185">Reference proteome</keyword>
<dbReference type="AlphaFoldDB" id="A0AA40CH41"/>
<feature type="compositionally biased region" description="Low complexity" evidence="1">
    <location>
        <begin position="87"/>
        <end position="112"/>
    </location>
</feature>
<proteinExistence type="predicted"/>
<dbReference type="InterPro" id="IPR035979">
    <property type="entry name" value="RBD_domain_sf"/>
</dbReference>
<feature type="compositionally biased region" description="Low complexity" evidence="1">
    <location>
        <begin position="313"/>
        <end position="325"/>
    </location>
</feature>
<feature type="compositionally biased region" description="Basic and acidic residues" evidence="1">
    <location>
        <begin position="8"/>
        <end position="26"/>
    </location>
</feature>
<feature type="domain" description="RRM" evidence="2">
    <location>
        <begin position="190"/>
        <end position="253"/>
    </location>
</feature>
<evidence type="ECO:0000259" key="2">
    <source>
        <dbReference type="Pfam" id="PF00076"/>
    </source>
</evidence>
<dbReference type="EMBL" id="JAULSR010000001">
    <property type="protein sequence ID" value="KAK0637298.1"/>
    <property type="molecule type" value="Genomic_DNA"/>
</dbReference>
<feature type="region of interest" description="Disordered" evidence="1">
    <location>
        <begin position="150"/>
        <end position="169"/>
    </location>
</feature>
<feature type="compositionally biased region" description="Polar residues" evidence="1">
    <location>
        <begin position="150"/>
        <end position="159"/>
    </location>
</feature>
<feature type="region of interest" description="Disordered" evidence="1">
    <location>
        <begin position="1"/>
        <end position="145"/>
    </location>
</feature>
<dbReference type="GO" id="GO:0003723">
    <property type="term" value="F:RNA binding"/>
    <property type="evidence" value="ECO:0007669"/>
    <property type="project" value="InterPro"/>
</dbReference>
<dbReference type="InterPro" id="IPR012677">
    <property type="entry name" value="Nucleotide-bd_a/b_plait_sf"/>
</dbReference>
<evidence type="ECO:0000313" key="4">
    <source>
        <dbReference type="Proteomes" id="UP001174934"/>
    </source>
</evidence>
<dbReference type="CDD" id="cd00590">
    <property type="entry name" value="RRM_SF"/>
    <property type="match status" value="1"/>
</dbReference>
<accession>A0AA40CH41</accession>
<comment type="caution">
    <text evidence="3">The sequence shown here is derived from an EMBL/GenBank/DDBJ whole genome shotgun (WGS) entry which is preliminary data.</text>
</comment>
<evidence type="ECO:0000313" key="3">
    <source>
        <dbReference type="EMBL" id="KAK0637298.1"/>
    </source>
</evidence>
<evidence type="ECO:0000256" key="1">
    <source>
        <dbReference type="SAM" id="MobiDB-lite"/>
    </source>
</evidence>
<feature type="compositionally biased region" description="Gly residues" evidence="1">
    <location>
        <begin position="348"/>
        <end position="359"/>
    </location>
</feature>
<dbReference type="Proteomes" id="UP001174934">
    <property type="component" value="Unassembled WGS sequence"/>
</dbReference>
<dbReference type="InterPro" id="IPR000504">
    <property type="entry name" value="RRM_dom"/>
</dbReference>
<protein>
    <recommendedName>
        <fullName evidence="2">RRM domain-containing protein</fullName>
    </recommendedName>
</protein>
<feature type="region of interest" description="Disordered" evidence="1">
    <location>
        <begin position="311"/>
        <end position="359"/>
    </location>
</feature>
<dbReference type="SUPFAM" id="SSF54928">
    <property type="entry name" value="RNA-binding domain, RBD"/>
    <property type="match status" value="1"/>
</dbReference>
<name>A0AA40CH41_9PEZI</name>
<organism evidence="3 4">
    <name type="scientific">Bombardia bombarda</name>
    <dbReference type="NCBI Taxonomy" id="252184"/>
    <lineage>
        <taxon>Eukaryota</taxon>
        <taxon>Fungi</taxon>
        <taxon>Dikarya</taxon>
        <taxon>Ascomycota</taxon>
        <taxon>Pezizomycotina</taxon>
        <taxon>Sordariomycetes</taxon>
        <taxon>Sordariomycetidae</taxon>
        <taxon>Sordariales</taxon>
        <taxon>Lasiosphaeriaceae</taxon>
        <taxon>Bombardia</taxon>
    </lineage>
</organism>
<feature type="compositionally biased region" description="Polar residues" evidence="1">
    <location>
        <begin position="62"/>
        <end position="75"/>
    </location>
</feature>
<sequence length="359" mass="36876">MAANAKQHASDFEKIINAGRDRKKNETLAAKIFNRDRRSSTPQRGPAPGGSLASRAGVTKQRAVSSAAPRQNTIGDINGEWTHDLHGSQSARRGSPAAGARPGSLAARISNPSGGGGGARGGSSSASFNNGNPRQQRRAAQVAQALTRTELQPAASTARVSPVSQGGSGGSFNKGLTIRGLAGPFAVMAQNFAPGTTAADIESAMTPIGGIITSCYVVKQHPIVIAEIVFESREGAESVISTFNNQTADGRVLSVYPKVGSSTVAPPTAPRAQTEAAAAVQPPTGPRALREEVVIDGSMGFNDLMETDDVVYPNGNGRQPPRGPAAGVGRGSGLYSDEMVRGNRRGGRGYGRGGRGGGR</sequence>
<dbReference type="Gene3D" id="3.30.70.330">
    <property type="match status" value="1"/>
</dbReference>
<dbReference type="Pfam" id="PF00076">
    <property type="entry name" value="RRM_1"/>
    <property type="match status" value="1"/>
</dbReference>
<reference evidence="3" key="1">
    <citation type="submission" date="2023-06" db="EMBL/GenBank/DDBJ databases">
        <title>Genome-scale phylogeny and comparative genomics of the fungal order Sordariales.</title>
        <authorList>
            <consortium name="Lawrence Berkeley National Laboratory"/>
            <person name="Hensen N."/>
            <person name="Bonometti L."/>
            <person name="Westerberg I."/>
            <person name="Brannstrom I.O."/>
            <person name="Guillou S."/>
            <person name="Cros-Aarteil S."/>
            <person name="Calhoun S."/>
            <person name="Haridas S."/>
            <person name="Kuo A."/>
            <person name="Mondo S."/>
            <person name="Pangilinan J."/>
            <person name="Riley R."/>
            <person name="LaButti K."/>
            <person name="Andreopoulos B."/>
            <person name="Lipzen A."/>
            <person name="Chen C."/>
            <person name="Yanf M."/>
            <person name="Daum C."/>
            <person name="Ng V."/>
            <person name="Clum A."/>
            <person name="Steindorff A."/>
            <person name="Ohm R."/>
            <person name="Martin F."/>
            <person name="Silar P."/>
            <person name="Natvig D."/>
            <person name="Lalanne C."/>
            <person name="Gautier V."/>
            <person name="Ament-velasquez S.L."/>
            <person name="Kruys A."/>
            <person name="Hutchinson M.I."/>
            <person name="Powell A.J."/>
            <person name="Barry K."/>
            <person name="Miller A.N."/>
            <person name="Grigoriev I.V."/>
            <person name="Debuchy R."/>
            <person name="Gladieux P."/>
            <person name="Thoren M.H."/>
            <person name="Johannesson H."/>
        </authorList>
    </citation>
    <scope>NUCLEOTIDE SEQUENCE</scope>
    <source>
        <strain evidence="3">SMH3391-2</strain>
    </source>
</reference>
<feature type="compositionally biased region" description="Low complexity" evidence="1">
    <location>
        <begin position="122"/>
        <end position="145"/>
    </location>
</feature>